<dbReference type="InterPro" id="IPR011013">
    <property type="entry name" value="Gal_mutarotase_sf_dom"/>
</dbReference>
<dbReference type="InterPro" id="IPR048395">
    <property type="entry name" value="Glyco_hydro_31_C"/>
</dbReference>
<comment type="similarity">
    <text evidence="1 2">Belongs to the glycosyl hydrolase 31 family.</text>
</comment>
<dbReference type="Proteomes" id="UP001500841">
    <property type="component" value="Unassembled WGS sequence"/>
</dbReference>
<dbReference type="Gene3D" id="3.20.20.80">
    <property type="entry name" value="Glycosidases"/>
    <property type="match status" value="1"/>
</dbReference>
<evidence type="ECO:0000256" key="1">
    <source>
        <dbReference type="ARBA" id="ARBA00007806"/>
    </source>
</evidence>
<name>A0ABP7X6G7_9SPHI</name>
<gene>
    <name evidence="7" type="ORF">GCM10022392_33880</name>
</gene>
<dbReference type="SUPFAM" id="SSF51011">
    <property type="entry name" value="Glycosyl hydrolase domain"/>
    <property type="match status" value="1"/>
</dbReference>
<dbReference type="GO" id="GO:0016787">
    <property type="term" value="F:hydrolase activity"/>
    <property type="evidence" value="ECO:0007669"/>
    <property type="project" value="UniProtKB-KW"/>
</dbReference>
<dbReference type="InterPro" id="IPR017853">
    <property type="entry name" value="GH"/>
</dbReference>
<comment type="caution">
    <text evidence="7">The sequence shown here is derived from an EMBL/GenBank/DDBJ whole genome shotgun (WGS) entry which is preliminary data.</text>
</comment>
<keyword evidence="8" id="KW-1185">Reference proteome</keyword>
<proteinExistence type="inferred from homology"/>
<keyword evidence="2" id="KW-0326">Glycosidase</keyword>
<dbReference type="InterPro" id="IPR000322">
    <property type="entry name" value="Glyco_hydro_31_TIM"/>
</dbReference>
<dbReference type="RefSeq" id="WP_345107351.1">
    <property type="nucleotide sequence ID" value="NZ_BAABCV010000017.1"/>
</dbReference>
<dbReference type="InterPro" id="IPR033403">
    <property type="entry name" value="DUF5110"/>
</dbReference>
<sequence length="714" mass="80320">MIRKFSIQIIALAVCFTTAANAQQIKETAPGVTRVTVGEVDQFSPYNLLQEKPRIEAMNKLPAVEISVDPKSIRVEINARGAVVHIPLGNSEELYGFGLQMNSFRQRGLRRRPIVNDNPLNDLGYTHAPTTFYLSTKGYGIFINTSRYTTFYCGTHKQVKGDKNVNTGAGNSSALSVADLYNKSNTQSGEVIVDIPGAKGGDVFIFNGPTLKNALQRYNLFAGGGCLPAMWGLGIQYRMKADSKQADVYKMAAYFRDNHMPVDVFGLEPKWQTASYSCSYVWSPEYFPAPQELIDRMKAEGIKLNLWEHAYTSPASPIYGALASAAGDYKVWNGLVPDFAGKEARKIFADYHQKTFVDKGVSAFKMDECDNSNIATGNAVWAFPELSQFPSGIDGEQMHQEFGVLYFQTMYGNYKRSNKRSYFDIRSLNGFASSFPAALYSDTYVHKEYIRMISNAGFSGLLWSPEVRESSSVTELCRRTQTSILSSQTVFDSWYLKSPPWLQYDRDKNNRGEMLPNAKEVEGKIRRLLNFRMSFIPYLYSAFAKYNQEGVPPFRALVADYPDDKATYNAWDEYMIGDNVLAAPLVDSASSRKVYLPQGNWYDYNTNKIYAGGRSYTIETGLDQIPIFIKEGTILPLAKPLEHVEPNTKFEITCYVYGANPQPTELFEDDGVTFDFEKGISNTVIINWQNGKGKVSRKGNLKKPRFAVIKWIKI</sequence>
<feature type="domain" description="DUF5110" evidence="5">
    <location>
        <begin position="652"/>
        <end position="700"/>
    </location>
</feature>
<dbReference type="PANTHER" id="PTHR22762">
    <property type="entry name" value="ALPHA-GLUCOSIDASE"/>
    <property type="match status" value="1"/>
</dbReference>
<dbReference type="EMBL" id="BAABCV010000017">
    <property type="protein sequence ID" value="GAA4105299.1"/>
    <property type="molecule type" value="Genomic_DNA"/>
</dbReference>
<dbReference type="Gene3D" id="2.60.40.1760">
    <property type="entry name" value="glycosyl hydrolase (family 31)"/>
    <property type="match status" value="1"/>
</dbReference>
<protein>
    <submittedName>
        <fullName evidence="7">Glycoside hydrolase family 31 protein</fullName>
    </submittedName>
</protein>
<evidence type="ECO:0000259" key="4">
    <source>
        <dbReference type="Pfam" id="PF01055"/>
    </source>
</evidence>
<organism evidence="7 8">
    <name type="scientific">Mucilaginibacter panaciglaebae</name>
    <dbReference type="NCBI Taxonomy" id="502331"/>
    <lineage>
        <taxon>Bacteria</taxon>
        <taxon>Pseudomonadati</taxon>
        <taxon>Bacteroidota</taxon>
        <taxon>Sphingobacteriia</taxon>
        <taxon>Sphingobacteriales</taxon>
        <taxon>Sphingobacteriaceae</taxon>
        <taxon>Mucilaginibacter</taxon>
    </lineage>
</organism>
<accession>A0ABP7X6G7</accession>
<dbReference type="PANTHER" id="PTHR22762:SF144">
    <property type="entry name" value="ALPHA-XYLOSIDASE"/>
    <property type="match status" value="1"/>
</dbReference>
<reference evidence="8" key="1">
    <citation type="journal article" date="2019" name="Int. J. Syst. Evol. Microbiol.">
        <title>The Global Catalogue of Microorganisms (GCM) 10K type strain sequencing project: providing services to taxonomists for standard genome sequencing and annotation.</title>
        <authorList>
            <consortium name="The Broad Institute Genomics Platform"/>
            <consortium name="The Broad Institute Genome Sequencing Center for Infectious Disease"/>
            <person name="Wu L."/>
            <person name="Ma J."/>
        </authorList>
    </citation>
    <scope>NUCLEOTIDE SEQUENCE [LARGE SCALE GENOMIC DNA]</scope>
    <source>
        <strain evidence="8">JCM 17085</strain>
    </source>
</reference>
<dbReference type="SUPFAM" id="SSF74650">
    <property type="entry name" value="Galactose mutarotase-like"/>
    <property type="match status" value="1"/>
</dbReference>
<dbReference type="CDD" id="cd06592">
    <property type="entry name" value="GH31_NET37"/>
    <property type="match status" value="1"/>
</dbReference>
<evidence type="ECO:0000259" key="6">
    <source>
        <dbReference type="Pfam" id="PF21365"/>
    </source>
</evidence>
<dbReference type="Pfam" id="PF01055">
    <property type="entry name" value="Glyco_hydro_31_2nd"/>
    <property type="match status" value="1"/>
</dbReference>
<feature type="chain" id="PRO_5047319908" evidence="3">
    <location>
        <begin position="23"/>
        <end position="714"/>
    </location>
</feature>
<dbReference type="InterPro" id="IPR013780">
    <property type="entry name" value="Glyco_hydro_b"/>
</dbReference>
<feature type="signal peptide" evidence="3">
    <location>
        <begin position="1"/>
        <end position="22"/>
    </location>
</feature>
<dbReference type="Gene3D" id="2.60.40.1180">
    <property type="entry name" value="Golgi alpha-mannosidase II"/>
    <property type="match status" value="2"/>
</dbReference>
<keyword evidence="3" id="KW-0732">Signal</keyword>
<evidence type="ECO:0000259" key="5">
    <source>
        <dbReference type="Pfam" id="PF17137"/>
    </source>
</evidence>
<feature type="domain" description="Glycosyl hydrolase family 31 C-terminal" evidence="6">
    <location>
        <begin position="550"/>
        <end position="635"/>
    </location>
</feature>
<dbReference type="Pfam" id="PF17137">
    <property type="entry name" value="DUF5110"/>
    <property type="match status" value="1"/>
</dbReference>
<dbReference type="CDD" id="cd14752">
    <property type="entry name" value="GH31_N"/>
    <property type="match status" value="1"/>
</dbReference>
<feature type="domain" description="Glycoside hydrolase family 31 TIM barrel" evidence="4">
    <location>
        <begin position="227"/>
        <end position="542"/>
    </location>
</feature>
<evidence type="ECO:0000256" key="2">
    <source>
        <dbReference type="RuleBase" id="RU361185"/>
    </source>
</evidence>
<dbReference type="Pfam" id="PF21365">
    <property type="entry name" value="Glyco_hydro_31_3rd"/>
    <property type="match status" value="1"/>
</dbReference>
<dbReference type="SUPFAM" id="SSF51445">
    <property type="entry name" value="(Trans)glycosidases"/>
    <property type="match status" value="1"/>
</dbReference>
<evidence type="ECO:0000256" key="3">
    <source>
        <dbReference type="SAM" id="SignalP"/>
    </source>
</evidence>
<evidence type="ECO:0000313" key="8">
    <source>
        <dbReference type="Proteomes" id="UP001500841"/>
    </source>
</evidence>
<evidence type="ECO:0000313" key="7">
    <source>
        <dbReference type="EMBL" id="GAA4105299.1"/>
    </source>
</evidence>
<keyword evidence="2 7" id="KW-0378">Hydrolase</keyword>